<gene>
    <name evidence="1" type="ORF">LCGC14_2248640</name>
</gene>
<organism evidence="1">
    <name type="scientific">marine sediment metagenome</name>
    <dbReference type="NCBI Taxonomy" id="412755"/>
    <lineage>
        <taxon>unclassified sequences</taxon>
        <taxon>metagenomes</taxon>
        <taxon>ecological metagenomes</taxon>
    </lineage>
</organism>
<evidence type="ECO:0000313" key="1">
    <source>
        <dbReference type="EMBL" id="KKL56114.1"/>
    </source>
</evidence>
<protein>
    <submittedName>
        <fullName evidence="1">Uncharacterized protein</fullName>
    </submittedName>
</protein>
<comment type="caution">
    <text evidence="1">The sequence shown here is derived from an EMBL/GenBank/DDBJ whole genome shotgun (WGS) entry which is preliminary data.</text>
</comment>
<sequence>MALHGKHTKAEKKKYEEEALIKKTEKRLKKTFHKKKGY</sequence>
<reference evidence="1" key="1">
    <citation type="journal article" date="2015" name="Nature">
        <title>Complex archaea that bridge the gap between prokaryotes and eukaryotes.</title>
        <authorList>
            <person name="Spang A."/>
            <person name="Saw J.H."/>
            <person name="Jorgensen S.L."/>
            <person name="Zaremba-Niedzwiedzka K."/>
            <person name="Martijn J."/>
            <person name="Lind A.E."/>
            <person name="van Eijk R."/>
            <person name="Schleper C."/>
            <person name="Guy L."/>
            <person name="Ettema T.J."/>
        </authorList>
    </citation>
    <scope>NUCLEOTIDE SEQUENCE</scope>
</reference>
<dbReference type="EMBL" id="LAZR01030606">
    <property type="protein sequence ID" value="KKL56114.1"/>
    <property type="molecule type" value="Genomic_DNA"/>
</dbReference>
<dbReference type="AlphaFoldDB" id="A0A0F9D3I1"/>
<accession>A0A0F9D3I1</accession>
<name>A0A0F9D3I1_9ZZZZ</name>
<proteinExistence type="predicted"/>